<evidence type="ECO:0000259" key="3">
    <source>
        <dbReference type="PROSITE" id="PS51371"/>
    </source>
</evidence>
<dbReference type="InterPro" id="IPR051257">
    <property type="entry name" value="Diverse_CBS-Domain"/>
</dbReference>
<name>A0A1G9SY99_9FIRM</name>
<reference evidence="4 5" key="1">
    <citation type="submission" date="2016-10" db="EMBL/GenBank/DDBJ databases">
        <authorList>
            <person name="de Groot N.N."/>
        </authorList>
    </citation>
    <scope>NUCLEOTIDE SEQUENCE [LARGE SCALE GENOMIC DNA]</scope>
    <source>
        <strain evidence="4 5">SLAS-1</strain>
    </source>
</reference>
<sequence length="292" mass="32371">MGFFSETADMEEILKFIFGEVKKFMKVKDIMTQDPITIKESASLIEAERLLAINKIGRLIVTDDEEEVVGIITDGDFMEKDDLEESIAELVSRDLIYVNEEASVQEVAQIISEHQIGGVPVFDEQDNLTGIITAEDIVDGYVRKDRKDYRRNDIELDSENITPESAAIYLSMTRSREYEEYWLDKIEGYGYKGAITQTGASAEKLPIKLRESTTVAAIARGVIEENSREKMAISNAVKDAYSQLALINPGLGGGFKIAVVRGEKNISVSIFGKFGHALVDGPEQLTIGTSVI</sequence>
<dbReference type="Gene3D" id="3.10.580.10">
    <property type="entry name" value="CBS-domain"/>
    <property type="match status" value="1"/>
</dbReference>
<evidence type="ECO:0000256" key="2">
    <source>
        <dbReference type="PROSITE-ProRule" id="PRU00703"/>
    </source>
</evidence>
<feature type="domain" description="CBS" evidence="3">
    <location>
        <begin position="91"/>
        <end position="149"/>
    </location>
</feature>
<accession>A0A1G9SY99</accession>
<dbReference type="CDD" id="cd11640">
    <property type="entry name" value="HutP"/>
    <property type="match status" value="1"/>
</dbReference>
<dbReference type="AlphaFoldDB" id="A0A1G9SY99"/>
<keyword evidence="1 2" id="KW-0129">CBS domain</keyword>
<dbReference type="PANTHER" id="PTHR43080:SF2">
    <property type="entry name" value="CBS DOMAIN-CONTAINING PROTEIN"/>
    <property type="match status" value="1"/>
</dbReference>
<organism evidence="4 5">
    <name type="scientific">Halarsenatibacter silvermanii</name>
    <dbReference type="NCBI Taxonomy" id="321763"/>
    <lineage>
        <taxon>Bacteria</taxon>
        <taxon>Bacillati</taxon>
        <taxon>Bacillota</taxon>
        <taxon>Clostridia</taxon>
        <taxon>Halanaerobiales</taxon>
        <taxon>Halarsenatibacteraceae</taxon>
        <taxon>Halarsenatibacter</taxon>
    </lineage>
</organism>
<dbReference type="SUPFAM" id="SSF54631">
    <property type="entry name" value="CBS-domain pair"/>
    <property type="match status" value="1"/>
</dbReference>
<dbReference type="CDD" id="cd02205">
    <property type="entry name" value="CBS_pair_SF"/>
    <property type="match status" value="1"/>
</dbReference>
<dbReference type="InterPro" id="IPR015111">
    <property type="entry name" value="Regulatory_HutP"/>
</dbReference>
<dbReference type="PROSITE" id="PS51371">
    <property type="entry name" value="CBS"/>
    <property type="match status" value="2"/>
</dbReference>
<dbReference type="SMART" id="SM00116">
    <property type="entry name" value="CBS"/>
    <property type="match status" value="2"/>
</dbReference>
<dbReference type="InterPro" id="IPR000644">
    <property type="entry name" value="CBS_dom"/>
</dbReference>
<dbReference type="Pfam" id="PF00571">
    <property type="entry name" value="CBS"/>
    <property type="match status" value="2"/>
</dbReference>
<gene>
    <name evidence="4" type="ORF">SAMN04488692_13215</name>
</gene>
<dbReference type="Proteomes" id="UP000199476">
    <property type="component" value="Unassembled WGS sequence"/>
</dbReference>
<dbReference type="EMBL" id="FNGO01000032">
    <property type="protein sequence ID" value="SDM40400.1"/>
    <property type="molecule type" value="Genomic_DNA"/>
</dbReference>
<dbReference type="STRING" id="321763.SAMN04488692_13215"/>
<dbReference type="PANTHER" id="PTHR43080">
    <property type="entry name" value="CBS DOMAIN-CONTAINING PROTEIN CBSX3, MITOCHONDRIAL"/>
    <property type="match status" value="1"/>
</dbReference>
<protein>
    <submittedName>
        <fullName evidence="4">Acetoin utilization protein AcuB</fullName>
    </submittedName>
</protein>
<evidence type="ECO:0000313" key="5">
    <source>
        <dbReference type="Proteomes" id="UP000199476"/>
    </source>
</evidence>
<proteinExistence type="predicted"/>
<dbReference type="Pfam" id="PF09021">
    <property type="entry name" value="HutP"/>
    <property type="match status" value="1"/>
</dbReference>
<dbReference type="InterPro" id="IPR046342">
    <property type="entry name" value="CBS_dom_sf"/>
</dbReference>
<evidence type="ECO:0000256" key="1">
    <source>
        <dbReference type="ARBA" id="ARBA00023122"/>
    </source>
</evidence>
<keyword evidence="5" id="KW-1185">Reference proteome</keyword>
<feature type="domain" description="CBS" evidence="3">
    <location>
        <begin position="31"/>
        <end position="89"/>
    </location>
</feature>
<evidence type="ECO:0000313" key="4">
    <source>
        <dbReference type="EMBL" id="SDM40400.1"/>
    </source>
</evidence>